<keyword evidence="8" id="KW-0325">Glycoprotein</keyword>
<evidence type="ECO:0000259" key="12">
    <source>
        <dbReference type="PROSITE" id="PS51534"/>
    </source>
</evidence>
<reference evidence="13" key="1">
    <citation type="submission" date="2021-04" db="EMBL/GenBank/DDBJ databases">
        <authorList>
            <consortium name="Wellcome Sanger Institute Data Sharing"/>
        </authorList>
    </citation>
    <scope>NUCLEOTIDE SEQUENCE [LARGE SCALE GENOMIC DNA]</scope>
</reference>
<accession>A0A665WAB4</accession>
<keyword evidence="14" id="KW-1185">Reference proteome</keyword>
<dbReference type="InterPro" id="IPR043046">
    <property type="entry name" value="IL17RA/B_FnIII-like_2_sf"/>
</dbReference>
<dbReference type="FunCoup" id="A0A665WAB4">
    <property type="interactions" value="1278"/>
</dbReference>
<feature type="region of interest" description="Disordered" evidence="9">
    <location>
        <begin position="756"/>
        <end position="778"/>
    </location>
</feature>
<evidence type="ECO:0000256" key="6">
    <source>
        <dbReference type="ARBA" id="ARBA00023136"/>
    </source>
</evidence>
<evidence type="ECO:0000256" key="1">
    <source>
        <dbReference type="ARBA" id="ARBA00004251"/>
    </source>
</evidence>
<keyword evidence="4 11" id="KW-0732">Signal</keyword>
<feature type="domain" description="SEFIR" evidence="12">
    <location>
        <begin position="345"/>
        <end position="501"/>
    </location>
</feature>
<name>A0A665WAB4_ECHNA</name>
<dbReference type="Gene3D" id="3.40.50.11530">
    <property type="match status" value="1"/>
</dbReference>
<dbReference type="Pfam" id="PF16556">
    <property type="entry name" value="IL17R_fnIII_D1"/>
    <property type="match status" value="1"/>
</dbReference>
<dbReference type="Pfam" id="PF08357">
    <property type="entry name" value="SEFIR"/>
    <property type="match status" value="1"/>
</dbReference>
<dbReference type="GO" id="GO:0030368">
    <property type="term" value="F:interleukin-17 receptor activity"/>
    <property type="evidence" value="ECO:0007669"/>
    <property type="project" value="InterPro"/>
</dbReference>
<proteinExistence type="predicted"/>
<evidence type="ECO:0000256" key="3">
    <source>
        <dbReference type="ARBA" id="ARBA00022692"/>
    </source>
</evidence>
<sequence length="804" mass="91155">MFLLRVLVVLCAPLSSAVSVLKWPPLRCPRQDMNCTVTTSNCMDKSWLNVAVYTPSSPDELQVSVDTRQDERGRLQPVLVASWKIKDDGSIRYLKATELHVLMMSTNQNLCVRYSLKDPLLMRSPSGEKWSFSTNMVVLDPGQHYKVSVFNIPKPELDHSSYDVSATVVVPNCHDSKMQMTQFCIDRGSLWKPNISLAESSTVGGSSALAVSFNPDELCQEYWVIVQCPSFEQYVDRVYKGNHTTMTVTISLDKWPRSCCKFNVQIKPLFLQCGHDCERRSATLDVCRVTPPDSPDDLSYIFVIVVVLMSAVMAVVMVVLCRNKGKVGMTEDNVGGENQRQIIKTPKVLVIYSHDHYLYRDVVLKLCAFLQIKCGTNVVVDLLDSTSVGMVGRVRWLEWQRQQLKNPSDKILVLCSKGVQAKWRALCGQGRVTLKEDVLSPTDDMVTPFLHLFLPDMHQAGMLGKYMVAYFDDISSEQDIPSVFDIAVKYKLMKHFEELYFRIADVEKYQPGLVNHIKGIGGEEYFNCNSGSDLKNAIEIFQAYQLENPDWFEKECVHSEEEVMTEANLLIHDLQIPPILEFVPAIRDGPPVHINEVEVTENCNSVHVITPELNPQNELSSAVELTPIVNHERRHQYPSNLDHILTDNLYHHSLTSEPIYRVEPVLNKPPTPAENFFSLQEEPPYKIPTEDDEEDLLMPKSPLSSHLDLRRLVLQHSLDSQSTEYSCVNMHSEYNPISEVSHSLPEEMENIEVLESTGNKGPNSGSDQGYISKISSQHEAPFKEDPMIALARLQEELFKQNLRS</sequence>
<dbReference type="PANTHER" id="PTHR15583">
    <property type="entry name" value="INTERLEUKIN-17 RECEPTOR"/>
    <property type="match status" value="1"/>
</dbReference>
<evidence type="ECO:0000256" key="9">
    <source>
        <dbReference type="SAM" id="MobiDB-lite"/>
    </source>
</evidence>
<dbReference type="OrthoDB" id="5915222at2759"/>
<keyword evidence="5 10" id="KW-1133">Transmembrane helix</keyword>
<dbReference type="PROSITE" id="PS51534">
    <property type="entry name" value="SEFIR"/>
    <property type="match status" value="1"/>
</dbReference>
<keyword evidence="3 10" id="KW-0812">Transmembrane</keyword>
<evidence type="ECO:0000256" key="8">
    <source>
        <dbReference type="ARBA" id="ARBA00023180"/>
    </source>
</evidence>
<dbReference type="Proteomes" id="UP000472264">
    <property type="component" value="Chromosome 23"/>
</dbReference>
<evidence type="ECO:0000256" key="2">
    <source>
        <dbReference type="ARBA" id="ARBA00022475"/>
    </source>
</evidence>
<keyword evidence="6 10" id="KW-0472">Membrane</keyword>
<protein>
    <submittedName>
        <fullName evidence="13">Interleukin-17 receptor A-like</fullName>
    </submittedName>
</protein>
<dbReference type="PANTHER" id="PTHR15583:SF13">
    <property type="entry name" value="INTERLEUKIN-17 RECEPTOR A"/>
    <property type="match status" value="1"/>
</dbReference>
<keyword evidence="7" id="KW-0675">Receptor</keyword>
<organism evidence="13 14">
    <name type="scientific">Echeneis naucrates</name>
    <name type="common">Live sharksucker</name>
    <dbReference type="NCBI Taxonomy" id="173247"/>
    <lineage>
        <taxon>Eukaryota</taxon>
        <taxon>Metazoa</taxon>
        <taxon>Chordata</taxon>
        <taxon>Craniata</taxon>
        <taxon>Vertebrata</taxon>
        <taxon>Euteleostomi</taxon>
        <taxon>Actinopterygii</taxon>
        <taxon>Neopterygii</taxon>
        <taxon>Teleostei</taxon>
        <taxon>Neoteleostei</taxon>
        <taxon>Acanthomorphata</taxon>
        <taxon>Carangaria</taxon>
        <taxon>Carangiformes</taxon>
        <taxon>Echeneidae</taxon>
        <taxon>Echeneis</taxon>
    </lineage>
</organism>
<comment type="subcellular location">
    <subcellularLocation>
        <location evidence="1">Cell membrane</location>
        <topology evidence="1">Single-pass type I membrane protein</topology>
    </subcellularLocation>
</comment>
<evidence type="ECO:0000256" key="4">
    <source>
        <dbReference type="ARBA" id="ARBA00022729"/>
    </source>
</evidence>
<dbReference type="Gene3D" id="2.60.40.2150">
    <property type="entry name" value="Interleukin-17 receptor A/B, fibronectin-III-like domain 2"/>
    <property type="match status" value="1"/>
</dbReference>
<dbReference type="OMA" id="EPGRIHQ"/>
<dbReference type="AlphaFoldDB" id="A0A665WAB4"/>
<dbReference type="FunFam" id="3.40.50.11530:FF:000002">
    <property type="entry name" value="Interleukin 17 receptor A"/>
    <property type="match status" value="1"/>
</dbReference>
<gene>
    <name evidence="13" type="primary">il17ra1a</name>
</gene>
<keyword evidence="2" id="KW-1003">Cell membrane</keyword>
<evidence type="ECO:0000256" key="7">
    <source>
        <dbReference type="ARBA" id="ARBA00023170"/>
    </source>
</evidence>
<evidence type="ECO:0000313" key="13">
    <source>
        <dbReference type="Ensembl" id="ENSENLP00000040592.1"/>
    </source>
</evidence>
<dbReference type="Ensembl" id="ENSENLT00000041631.1">
    <property type="protein sequence ID" value="ENSENLP00000040592.1"/>
    <property type="gene ID" value="ENSENLG00000017428.1"/>
</dbReference>
<evidence type="ECO:0000256" key="11">
    <source>
        <dbReference type="SAM" id="SignalP"/>
    </source>
</evidence>
<dbReference type="InterPro" id="IPR039465">
    <property type="entry name" value="IL-17_rcpt-like"/>
</dbReference>
<dbReference type="Pfam" id="PF16578">
    <property type="entry name" value="IL17R_fnIII_D2"/>
    <property type="match status" value="1"/>
</dbReference>
<dbReference type="InParanoid" id="A0A665WAB4"/>
<feature type="signal peptide" evidence="11">
    <location>
        <begin position="1"/>
        <end position="17"/>
    </location>
</feature>
<evidence type="ECO:0000256" key="5">
    <source>
        <dbReference type="ARBA" id="ARBA00022989"/>
    </source>
</evidence>
<dbReference type="Gene3D" id="2.60.40.2160">
    <property type="entry name" value="Interleukin-17 receptor A/B, fibronectin-III-like domain 1"/>
    <property type="match status" value="1"/>
</dbReference>
<dbReference type="InterPro" id="IPR038683">
    <property type="entry name" value="IL17RA/B_FnIII-like_1_sf"/>
</dbReference>
<dbReference type="GO" id="GO:0005886">
    <property type="term" value="C:plasma membrane"/>
    <property type="evidence" value="ECO:0007669"/>
    <property type="project" value="UniProtKB-SubCell"/>
</dbReference>
<feature type="chain" id="PRO_5025389933" evidence="11">
    <location>
        <begin position="18"/>
        <end position="804"/>
    </location>
</feature>
<feature type="transmembrane region" description="Helical" evidence="10">
    <location>
        <begin position="298"/>
        <end position="320"/>
    </location>
</feature>
<evidence type="ECO:0000256" key="10">
    <source>
        <dbReference type="SAM" id="Phobius"/>
    </source>
</evidence>
<dbReference type="InterPro" id="IPR032356">
    <property type="entry name" value="IL17R_A/B_N"/>
</dbReference>
<reference evidence="13" key="3">
    <citation type="submission" date="2025-09" db="UniProtKB">
        <authorList>
            <consortium name="Ensembl"/>
        </authorList>
    </citation>
    <scope>IDENTIFICATION</scope>
</reference>
<dbReference type="InterPro" id="IPR013568">
    <property type="entry name" value="SEFIR_dom"/>
</dbReference>
<reference evidence="13" key="2">
    <citation type="submission" date="2025-08" db="UniProtKB">
        <authorList>
            <consortium name="Ensembl"/>
        </authorList>
    </citation>
    <scope>IDENTIFICATION</scope>
</reference>
<evidence type="ECO:0000313" key="14">
    <source>
        <dbReference type="Proteomes" id="UP000472264"/>
    </source>
</evidence>